<feature type="transmembrane region" description="Helical" evidence="2">
    <location>
        <begin position="113"/>
        <end position="137"/>
    </location>
</feature>
<feature type="compositionally biased region" description="Acidic residues" evidence="1">
    <location>
        <begin position="801"/>
        <end position="810"/>
    </location>
</feature>
<feature type="domain" description="DUF6535" evidence="3">
    <location>
        <begin position="93"/>
        <end position="245"/>
    </location>
</feature>
<protein>
    <recommendedName>
        <fullName evidence="3">DUF6535 domain-containing protein</fullName>
    </recommendedName>
</protein>
<accession>A0A164MT82</accession>
<dbReference type="AlphaFoldDB" id="A0A164MT82"/>
<keyword evidence="2" id="KW-0812">Transmembrane</keyword>
<evidence type="ECO:0000313" key="5">
    <source>
        <dbReference type="Proteomes" id="UP000076722"/>
    </source>
</evidence>
<reference evidence="4 5" key="1">
    <citation type="journal article" date="2016" name="Mol. Biol. Evol.">
        <title>Comparative Genomics of Early-Diverging Mushroom-Forming Fungi Provides Insights into the Origins of Lignocellulose Decay Capabilities.</title>
        <authorList>
            <person name="Nagy L.G."/>
            <person name="Riley R."/>
            <person name="Tritt A."/>
            <person name="Adam C."/>
            <person name="Daum C."/>
            <person name="Floudas D."/>
            <person name="Sun H."/>
            <person name="Yadav J.S."/>
            <person name="Pangilinan J."/>
            <person name="Larsson K.H."/>
            <person name="Matsuura K."/>
            <person name="Barry K."/>
            <person name="Labutti K."/>
            <person name="Kuo R."/>
            <person name="Ohm R.A."/>
            <person name="Bhattacharya S.S."/>
            <person name="Shirouzu T."/>
            <person name="Yoshinaga Y."/>
            <person name="Martin F.M."/>
            <person name="Grigoriev I.V."/>
            <person name="Hibbett D.S."/>
        </authorList>
    </citation>
    <scope>NUCLEOTIDE SEQUENCE [LARGE SCALE GENOMIC DNA]</scope>
    <source>
        <strain evidence="4 5">HHB9708</strain>
    </source>
</reference>
<evidence type="ECO:0000259" key="3">
    <source>
        <dbReference type="Pfam" id="PF20153"/>
    </source>
</evidence>
<dbReference type="Proteomes" id="UP000076722">
    <property type="component" value="Unassembled WGS sequence"/>
</dbReference>
<gene>
    <name evidence="4" type="ORF">SISNIDRAFT_491413</name>
</gene>
<dbReference type="EMBL" id="KV419459">
    <property type="protein sequence ID" value="KZS87009.1"/>
    <property type="molecule type" value="Genomic_DNA"/>
</dbReference>
<organism evidence="4 5">
    <name type="scientific">Sistotremastrum niveocremeum HHB9708</name>
    <dbReference type="NCBI Taxonomy" id="1314777"/>
    <lineage>
        <taxon>Eukaryota</taxon>
        <taxon>Fungi</taxon>
        <taxon>Dikarya</taxon>
        <taxon>Basidiomycota</taxon>
        <taxon>Agaricomycotina</taxon>
        <taxon>Agaricomycetes</taxon>
        <taxon>Sistotremastrales</taxon>
        <taxon>Sistotremastraceae</taxon>
        <taxon>Sertulicium</taxon>
        <taxon>Sertulicium niveocremeum</taxon>
    </lineage>
</organism>
<evidence type="ECO:0000313" key="4">
    <source>
        <dbReference type="EMBL" id="KZS87009.1"/>
    </source>
</evidence>
<sequence>MSGPSSSEQLTKPTVEPNTSTIALLGDHFTKLIAVVEKLNVTMEGQKSTMEKVESTLIDHGKKFDILTMDASKNDQPYDQKDLDDESTCMALYDMVMAKTKEKADEWKETMEVTLIFIALFSAVLTAFLVPATQALLPTSSNSGNPTSSSLPPQPPRSAEVICAFYYLSLIIAIMIAVLCALGRRWVRKLTIRPDVRTWREKMLWHIERMRRAEGWLQTLMEVIYWMLLSSIALFMGGLLYQLWHVSQLFEERASILLSTWALGVIFVCSIMLTMISTTYHAVRYQGSVFEGLISRVIVGEVEVGFPNHVGIIWTWFEKGVATGGKWAVKMEMKQSLAHGWSWIRRVKPADFLRRQGRWIQVLTRKWSKSFGTTVANIQWINLMKTMNVAKNAREWIKRNRLKIGCDSNDSENLFATYLDQIAQASDPILLDRAVASLSYQDWVLYGGKSMDQLQKAYARLMATDTSSRVKETVTSQISRFRSWIPERREQIERDRISRALGELLAKDADEYFLAREEEREKEAQQKEEEESRTIELTNFLVRQRTDDSLSPFFDTTGENCTDILDLISLPFERFVAKCLCIKDHDDIDLGDHHSIFFWSVNYCDDLLRANRRDEVTRILSHVDIFSTVRSFALAHSYYLWYGPVLKLIIADRKTDILHLLNDLLSTPRDRPNLNSGCVSAAFVIAAGSPPQLPSHLDLSPIIGHIAQHPSWVNWREISDAVIAYLVQCDMPTLSARSALAVYEFLRQCVDTELCDYDGIPCYSNEKTVHAAQTLLDQYQGLLIPLPPPSPRSESITLTEESSESLDDDSCSFPLRRT</sequence>
<feature type="transmembrane region" description="Helical" evidence="2">
    <location>
        <begin position="164"/>
        <end position="183"/>
    </location>
</feature>
<keyword evidence="2" id="KW-0472">Membrane</keyword>
<feature type="region of interest" description="Disordered" evidence="1">
    <location>
        <begin position="787"/>
        <end position="818"/>
    </location>
</feature>
<evidence type="ECO:0000256" key="1">
    <source>
        <dbReference type="SAM" id="MobiDB-lite"/>
    </source>
</evidence>
<dbReference type="InterPro" id="IPR045338">
    <property type="entry name" value="DUF6535"/>
</dbReference>
<dbReference type="Pfam" id="PF20153">
    <property type="entry name" value="DUF6535"/>
    <property type="match status" value="1"/>
</dbReference>
<evidence type="ECO:0000256" key="2">
    <source>
        <dbReference type="SAM" id="Phobius"/>
    </source>
</evidence>
<keyword evidence="5" id="KW-1185">Reference proteome</keyword>
<name>A0A164MT82_9AGAM</name>
<feature type="transmembrane region" description="Helical" evidence="2">
    <location>
        <begin position="219"/>
        <end position="244"/>
    </location>
</feature>
<proteinExistence type="predicted"/>
<feature type="transmembrane region" description="Helical" evidence="2">
    <location>
        <begin position="256"/>
        <end position="276"/>
    </location>
</feature>
<keyword evidence="2" id="KW-1133">Transmembrane helix</keyword>